<evidence type="ECO:0000256" key="3">
    <source>
        <dbReference type="ARBA" id="ARBA00022781"/>
    </source>
</evidence>
<comment type="function">
    <text evidence="7">This protein is part of the stalk that links CF(0) to CF(1). It either transmits conformational changes from CF(0) to CF(1) or is implicated in proton conduction.</text>
</comment>
<organism evidence="8 9">
    <name type="scientific">Brachybacterium equifaecis</name>
    <dbReference type="NCBI Taxonomy" id="2910770"/>
    <lineage>
        <taxon>Bacteria</taxon>
        <taxon>Bacillati</taxon>
        <taxon>Actinomycetota</taxon>
        <taxon>Actinomycetes</taxon>
        <taxon>Micrococcales</taxon>
        <taxon>Dermabacteraceae</taxon>
        <taxon>Brachybacterium</taxon>
    </lineage>
</organism>
<keyword evidence="4 7" id="KW-0406">Ion transport</keyword>
<evidence type="ECO:0000256" key="1">
    <source>
        <dbReference type="ARBA" id="ARBA00004370"/>
    </source>
</evidence>
<evidence type="ECO:0000256" key="7">
    <source>
        <dbReference type="HAMAP-Rule" id="MF_01416"/>
    </source>
</evidence>
<evidence type="ECO:0000256" key="4">
    <source>
        <dbReference type="ARBA" id="ARBA00023065"/>
    </source>
</evidence>
<evidence type="ECO:0000313" key="9">
    <source>
        <dbReference type="Proteomes" id="UP001203761"/>
    </source>
</evidence>
<dbReference type="HAMAP" id="MF_01416">
    <property type="entry name" value="ATP_synth_delta_bact"/>
    <property type="match status" value="1"/>
</dbReference>
<keyword evidence="5 7" id="KW-0472">Membrane</keyword>
<accession>A0ABT0R4C3</accession>
<comment type="caution">
    <text evidence="8">The sequence shown here is derived from an EMBL/GenBank/DDBJ whole genome shotgun (WGS) entry which is preliminary data.</text>
</comment>
<dbReference type="PRINTS" id="PR00125">
    <property type="entry name" value="ATPASEDELTA"/>
</dbReference>
<name>A0ABT0R4C3_9MICO</name>
<dbReference type="InterPro" id="IPR000711">
    <property type="entry name" value="ATPase_OSCP/dsu"/>
</dbReference>
<evidence type="ECO:0000256" key="6">
    <source>
        <dbReference type="ARBA" id="ARBA00023310"/>
    </source>
</evidence>
<dbReference type="Proteomes" id="UP001203761">
    <property type="component" value="Unassembled WGS sequence"/>
</dbReference>
<reference evidence="8" key="1">
    <citation type="submission" date="2022-02" db="EMBL/GenBank/DDBJ databases">
        <authorList>
            <person name="Lee M."/>
            <person name="Kim S.-J."/>
            <person name="Jung M.-Y."/>
        </authorList>
    </citation>
    <scope>NUCLEOTIDE SEQUENCE</scope>
    <source>
        <strain evidence="8">JHP9</strain>
    </source>
</reference>
<comment type="similarity">
    <text evidence="7">Belongs to the ATPase delta chain family.</text>
</comment>
<dbReference type="Pfam" id="PF00213">
    <property type="entry name" value="OSCP"/>
    <property type="match status" value="1"/>
</dbReference>
<comment type="subcellular location">
    <subcellularLocation>
        <location evidence="7">Cell membrane</location>
        <topology evidence="7">Peripheral membrane protein</topology>
    </subcellularLocation>
    <subcellularLocation>
        <location evidence="1">Membrane</location>
    </subcellularLocation>
</comment>
<keyword evidence="7" id="KW-1003">Cell membrane</keyword>
<dbReference type="NCBIfam" id="NF009967">
    <property type="entry name" value="PRK13430.1"/>
    <property type="match status" value="1"/>
</dbReference>
<protein>
    <recommendedName>
        <fullName evidence="7">ATP synthase subunit delta</fullName>
    </recommendedName>
    <alternativeName>
        <fullName evidence="7">ATP synthase F(1) sector subunit delta</fullName>
    </alternativeName>
    <alternativeName>
        <fullName evidence="7">F-type ATPase subunit delta</fullName>
        <shortName evidence="7">F-ATPase subunit delta</shortName>
    </alternativeName>
</protein>
<gene>
    <name evidence="7" type="primary">atpH</name>
    <name evidence="8" type="ORF">Bequi_10310</name>
</gene>
<keyword evidence="3 7" id="KW-0375">Hydrogen ion transport</keyword>
<evidence type="ECO:0000256" key="2">
    <source>
        <dbReference type="ARBA" id="ARBA00022448"/>
    </source>
</evidence>
<proteinExistence type="inferred from homology"/>
<dbReference type="PANTHER" id="PTHR11910">
    <property type="entry name" value="ATP SYNTHASE DELTA CHAIN"/>
    <property type="match status" value="1"/>
</dbReference>
<keyword evidence="2 7" id="KW-0813">Transport</keyword>
<keyword evidence="7" id="KW-0139">CF(1)</keyword>
<sequence>MRGTSSTSLTEASRRAGELFRQDGGDLGRTADELFSVADAIDSSNQLVRALSDAGRPAEEKEAVVRSLFDGRISPAALELTLEVVRRRWSEQDDVLDALEFLGIEALLEQADRDGTLGAVEEQLFQVSRAIDDSSALSGALVDARDDSERRAGIMSRLLEGRADRTAVLLARRAVGRSTETKPARRLLEFARFASARRQRLLAVVSSAAPLSDQQQARLGAILARVYGREVQMNVEHDPAVIGGLRIQVGDDLFDATVLARLAQARNRLAA</sequence>
<dbReference type="EMBL" id="JAKNCJ010000005">
    <property type="protein sequence ID" value="MCL6423775.1"/>
    <property type="molecule type" value="Genomic_DNA"/>
</dbReference>
<comment type="function">
    <text evidence="7">F(1)F(0) ATP synthase produces ATP from ADP in the presence of a proton or sodium gradient. F-type ATPases consist of two structural domains, F(1) containing the extramembraneous catalytic core and F(0) containing the membrane proton channel, linked together by a central stalk and a peripheral stalk. During catalysis, ATP synthesis in the catalytic domain of F(1) is coupled via a rotary mechanism of the central stalk subunits to proton translocation.</text>
</comment>
<dbReference type="RefSeq" id="WP_249737854.1">
    <property type="nucleotide sequence ID" value="NZ_JAKNCJ010000005.1"/>
</dbReference>
<keyword evidence="6 7" id="KW-0066">ATP synthesis</keyword>
<keyword evidence="9" id="KW-1185">Reference proteome</keyword>
<evidence type="ECO:0000313" key="8">
    <source>
        <dbReference type="EMBL" id="MCL6423775.1"/>
    </source>
</evidence>
<evidence type="ECO:0000256" key="5">
    <source>
        <dbReference type="ARBA" id="ARBA00023136"/>
    </source>
</evidence>